<feature type="region of interest" description="Disordered" evidence="1">
    <location>
        <begin position="5093"/>
        <end position="5113"/>
    </location>
</feature>
<dbReference type="PANTHER" id="PTHR12338">
    <property type="entry name" value="AUTOTRANSPORTER"/>
    <property type="match status" value="1"/>
</dbReference>
<accession>A0A3A1YU80</accession>
<gene>
    <name evidence="3" type="ORF">CKF58_00025</name>
</gene>
<feature type="compositionally biased region" description="Low complexity" evidence="1">
    <location>
        <begin position="5735"/>
        <end position="5757"/>
    </location>
</feature>
<dbReference type="SMART" id="SM00912">
    <property type="entry name" value="Haemagg_act"/>
    <property type="match status" value="1"/>
</dbReference>
<comment type="caution">
    <text evidence="3">The sequence shown here is derived from an EMBL/GenBank/DDBJ whole genome shotgun (WGS) entry which is preliminary data.</text>
</comment>
<dbReference type="InterPro" id="IPR008638">
    <property type="entry name" value="FhaB/CdiA-like_TPS"/>
</dbReference>
<dbReference type="RefSeq" id="WP_119529948.1">
    <property type="nucleotide sequence ID" value="NZ_NRJG01000001.1"/>
</dbReference>
<dbReference type="Gene3D" id="2.160.20.10">
    <property type="entry name" value="Single-stranded right-handed beta-helix, Pectin lyase-like"/>
    <property type="match status" value="1"/>
</dbReference>
<dbReference type="SUPFAM" id="SSF51126">
    <property type="entry name" value="Pectin lyase-like"/>
    <property type="match status" value="1"/>
</dbReference>
<feature type="domain" description="Filamentous haemagglutinin FhaB/tRNA nuclease CdiA-like TPS" evidence="2">
    <location>
        <begin position="68"/>
        <end position="179"/>
    </location>
</feature>
<dbReference type="Proteomes" id="UP000265916">
    <property type="component" value="Unassembled WGS sequence"/>
</dbReference>
<feature type="region of interest" description="Disordered" evidence="1">
    <location>
        <begin position="5723"/>
        <end position="5757"/>
    </location>
</feature>
<protein>
    <recommendedName>
        <fullName evidence="2">Filamentous haemagglutinin FhaB/tRNA nuclease CdiA-like TPS domain-containing protein</fullName>
    </recommendedName>
</protein>
<dbReference type="Pfam" id="PF13018">
    <property type="entry name" value="ESPR"/>
    <property type="match status" value="1"/>
</dbReference>
<reference evidence="3 4" key="1">
    <citation type="submission" date="2017-08" db="EMBL/GenBank/DDBJ databases">
        <title>Reclassification of Bisgaard taxon 37 and 44.</title>
        <authorList>
            <person name="Christensen H."/>
        </authorList>
    </citation>
    <scope>NUCLEOTIDE SEQUENCE [LARGE SCALE GENOMIC DNA]</scope>
    <source>
        <strain evidence="3 4">111</strain>
    </source>
</reference>
<organism evidence="3 4">
    <name type="scientific">Psittacicella hinzii</name>
    <dbReference type="NCBI Taxonomy" id="2028575"/>
    <lineage>
        <taxon>Bacteria</taxon>
        <taxon>Pseudomonadati</taxon>
        <taxon>Pseudomonadota</taxon>
        <taxon>Gammaproteobacteria</taxon>
        <taxon>Pasteurellales</taxon>
        <taxon>Psittacicellaceae</taxon>
        <taxon>Psittacicella</taxon>
    </lineage>
</organism>
<dbReference type="EMBL" id="NRJG01000001">
    <property type="protein sequence ID" value="RIY40819.1"/>
    <property type="molecule type" value="Genomic_DNA"/>
</dbReference>
<dbReference type="InterPro" id="IPR024973">
    <property type="entry name" value="ESPR"/>
</dbReference>
<dbReference type="InterPro" id="IPR011050">
    <property type="entry name" value="Pectin_lyase_fold/virulence"/>
</dbReference>
<dbReference type="OrthoDB" id="2664633at2"/>
<dbReference type="InterPro" id="IPR006626">
    <property type="entry name" value="PbH1"/>
</dbReference>
<evidence type="ECO:0000256" key="1">
    <source>
        <dbReference type="SAM" id="MobiDB-lite"/>
    </source>
</evidence>
<dbReference type="InterPro" id="IPR050909">
    <property type="entry name" value="Bact_Autotransporter_VF"/>
</dbReference>
<dbReference type="Gene3D" id="2.160.20.20">
    <property type="match status" value="1"/>
</dbReference>
<keyword evidence="4" id="KW-1185">Reference proteome</keyword>
<evidence type="ECO:0000259" key="2">
    <source>
        <dbReference type="SMART" id="SM00912"/>
    </source>
</evidence>
<sequence length="6468" mass="665554">MNKIYKLKFNRQSCQLDAVSEIATNAANGSASSSTKTALEHGSSTVYRLGKLISSLALVSLGTTTLAYADGRTEMNVVHGSANVVTNGLVTSITTTPNTVINWKDFNVAPNEILKFVQQNSNSAVLNRVLGGRTSEILGQLSSNGRVFIVNPAGIIFGKNAVVDAAGLVASTLDISDDDFVSGKYVFNQEKDSAIAQILNQGLIKINDDGTLALVGGQVVNTGSLTAKNGTVYLAAGKSITIADLSNPLISYTVTAGNKAVNLGQIVAKNVALIGNKVAHGQTSATEFAEILSNYSGSADQASITATGDVVLYGVDTEVALTGFTANNTASTGVEGGITVVNGTVATSNTTGKAGTVTVLGDQVLVENATQICATGQTGGTIYVGGDFTRQDTFKQANRTIVADGVQMNVSAVGDAGCISVYGNRAELTNTTFIADSQTGKGGFVEVSAQKFIIDSLNAYTNSELGEDFYGSLLLDPDLLIITNDTNKYNELVTKYASDSSISVIQNPSGSININVSANIGIYIVNYTNPKEVNYNFTVGGTSTTRNFADGTKDITGEAVHFYMENSSINGKTVRFLNNLKASGSNKSYVKILNSELTSSNLFFSLISSFEVNHSNITDTNSSIFTGPTSATNYRLALSNYTQTPVVGGDLIIVNGSYWKDTSGYNISQTVTSRGLAFNMTIEDSTFETAKDFNYASIYGLSYLNFNNATLKAVNVHLKDNYNRSVTVNNTFNSTGKGLTIEATGNVSIETQYADLKLPNLTINAAGNVSITASNFTNLVIDNLTIDTTGAATGSGFVNIATSAKNSIRACSTNTPVQYIQDRQTANTVAFNLSNIKVSAKSNVTFSPRAYDSYTLSYSDVASQNVTIGVGLNNVSLNNVSVTGTNVIVDQYISVPDSAYANGSKVTPYFTNLTPRSSSTFENLSFTASEKVNFYTEVATVNGANFTAQDVNLYTGGWIAKQQVYGSNFSNVTANASGNVNVITQSFLGTLNLSDSALNAAGDANLTGMFPTIENTTVNASGSLVFNVTPDMSTSQGTDTEALSTIYANHGKTNGQAGVFGYVYGTSYNPFTESASVLNNRTVAAKLVTNINNSSFTASGGTASFNSTLSSFNLLNTNVSASGDIKFNVSTAFSESGILNFTGTNGQYHVCSTGGSVSFVQEDVDTYVNYFDGSSPLGSSNEHSFISDNYSLVAAAGQGVDIKANTSIYINHADLSGFSVDTTNLTIDHTTVTETAASPSFNYTNVTEYNILNSSVNTDTFAPKDSVVNLTISNTTVTTTNSLDLNLQNLNVTNGSKVNTTGANTYINLNATNNLAVNASLETDTTVKLKAENVTIVDSTITSRQKASSNGDFEAIGDAKVYTSNTVYNVHDLNFASVNGSVTVDNVSLSDTNNNYAKFLAKDLVTLNSTTIDGLGFETNTSLFMCGTNIKYQGNYNPTGISNLTLINTAITADSINFTQANADTVGALVSGTTLNATAGNVELNFSLVSTEKNQVDYSIRNNNSELKNTFIASQDVIVNGSSSVQLNNTDVCATSGNFSVTSQNGSIMLGDGGVINATNVSIFSGMSNKSNVRKLTDDAIVIGSNETIKTTNLNITTNSTSFGIKLDNTTAEFTSLILHQSGSSVVDGASNLDTLGIVITNVSHLVQTAGSASLSLTTPILKVQDGSSISAPGNLTLTAYSLDVTNQSSISAANVDVLLANTTASKITIEDGSKINATGYSTENPSAGVVNLKAYDLYVANGSTIEGNALTYKNHGSIGGASLEVDNGTISVNQSLDLNLAGFATITNKSQISSQQGNLNITTPYRVTVLDSTLNGTTGINLKADINMTFNAAHLNSSAGDVNISVAGGLDSGGSDAYQTTTFSNGTTIEGQNISILATGSSSVDKNIAVDGSEKQVEFNARGNVSLNATKGNVSLYNASIIGAGSVHVKSTYDTDKYTLADGYNVSVNRTSITAGNELNITGLNASITNSSALTVQKGSFNLYSRLALNFSNSTLSVTDGPAHVHVIEGQKTVFDNLTIKANNSDFNFNTTRFNANNEENKTTANADAELILDNITFTGTNGSDVKFRAEQYKQVNFNNSNVTTDGAAEFSINGTNFRGNNLTLNAASIDVYGAQGNEENSQFILHNSTLISNKQNINVSNIANFSLYGAQSVFKAAAQGNINVTNGVILTEANVAGGELNFNAGYLNAACATIEGIDNGNVSISLTGNGVTEDAQTNTLNLAGTNVIGNDFTVDYVVTENVSDNLSNANVTVTGSIAIGATNTNLAKEGYLNANNTVLNAGSFIDLTVGNSAFVNSTISGASVTINGTGTASNENNQYFYKIALENSSICSTSGDINLYSNASAEFNNTTIGVTIKNSNLSASNKVVSNLTTASTSTISNTTVKAEHEINLTGGSSLVIDKGSKLITNLTNDADDSKVFLYGYQTTVLDSYVQAKEICVTANAILSICSTDLIAGTEEDRYGTIYLESPTSIATGGDGKNLNASQITIKSNNLNLKSLEVNSSNKPLILELNESANLESVTLHTKGDIKIGANKISVSNSTLVAENGSLLLGGTYNAYAGYGEEPTTSTSVTSIEISCSSLGAQGEVNITSSPYGFINLTNGTVLKAENSGLNITGGALNISNNSNVSSCYTIGLEVTNFSMANSNLIAHQSIHVNSTSAEPGTVYNSSIYSETAEATFTGGSYNFNQAKVNATYITVNSTVDGASIDIKASEFLSRSGQNSLNANQDITINSSSFNTDLEGGAAFTSTAGGSQIITNTTINATEATLTANTGNFAVDEVTINVTKGDVNITTGGEFNIKNAETCISATNGNINLTAGIITSDSMGEDKLTLTAGGNSDATGNINLTLTKDEESFFSNLSLNATNKATIDAEGKLSANGKLEVNGTKGAAVSAKGISSQDEVNIVASKGNATLSLGEDEASFTNLNVTGQNVSLALNATDGTSFNGQTTLNATRGSVEVIAANAGFTTSDSFIVNATKDVNITAIGTEDNPDQSCVSIAGLQVTAQEGNVTIAALNGKLDFASGDAVVTAGNNVTLTGANPNDGEDGFTTANADSLTVQGKNVTLGSTKGGATFKDVNATATAGAVNASAAGAAQLQGDNKFISTSTTWEQGSSYGASLVAACISSDGSGSLNVSAGIGSATVTATEGDIELSGTDLAVRTTEMGGNATVKAAGSITLEQAEVVAEYANAQIVACGTLSANGEVKVATNSGGNANVTAGNFDLSNKLEVIANLAVVCATNESESSTFAELNVIGRSGHALFNSAGDVTFSGDTTIESTNNGNAIVKVAKNLTAEQSLTVSGNITAVTAQSANLNNVDVKSTVGDATINTTGGDLILTGTASLNATKTATLSAAGDLDTTAIDSMSVRGNDSLVHADNNVNVGNLTVIGRNGNATLSADNDIFVDSDKTLEVSATANASMSANNINADSAQKVSMQGANVAINATEAYLNNTTLNATSGDVNVSVENSLIFGGDDDTTNLLAQEGNVSVKAGSIEFGTADTNITAKGVTLDATADSGLTLTNVKVNATAYDAIVRSQGDVNLENTEIAAQGNTTVSAGDGNTITVFTSNLTAGRELNLSAPDGRVEVASTNLTSKTGLNITAGTISIYDNSNLSSETTVGLVATTDELRIENAVVNATQSVHLDATGESTSVQVENAQLNADQTSGEVTISALNGTTTISGSDTAVTAANVKTFNTYGNVEVNDGATLNATKGNAEIVTYGNVTLDNAQINATENVTLSTGNLTASGPTTLTGENVQAWGMGLSLQDITVSASNRANLSAHTALNVESSTLTSGTDDLSLCASQGSINVSSSTLNSTSANVTFNNSQAGTNGDISVKESTIEAKNKAVNFNVGNDLTLDDTTVVAKDDLNVSANNVNIENDSSLTSTAGSIDITANEAVSVSGSTVDAQGGNANTTAKNITYNDSTITAAQNVDITSTEGDINFTATPITSGGNVTIDSAANIKGELADNGKGSEITAANNVEVKAKQDVELPSATITATSGNASVTGQNIDLQSSSLIACQTVTLNATDGNIAASNGKYVSNSANVVIKATGNFTAEDAQIYANAAAVEFAVEENVSLSNTAVQANDTLTVAAKNITTQSGSTLSSTNGSVALNAKETVDASETTIDAKGGDATTTAKEVSYKNSSINATGNVDITSSEGDITFTATPVNSGANVTINSAANIKGEVTEDGGSLITAQNNVEVTAKANVSLPSATIKAKTGHANISGQEVNLTASGVTAEKAVTIDASNGNITASGGTYESKSENVTLNATGDFTAADAKIYANQAAVNFNIDNNISLNNTEVQSKEALNVQAKNIETTNGTSLTSTDNGVSITTSGKDGFIALSNTTVKAQNGDINATAGSLSLEYSNLNASAETGKGNVSLTSQAGDITLTATPIASSNNVTISSAKDITGVVTEGAGSLITANNSVDIAAQGNVNLPSAQVTAQQGHANITGQNVDLTSSSVIAQQEVEINATTGNISASLGTYQSNTSSVNFNATQGNLTVTSGKIYAKKDAVNFNIGENITLNNTEVVANKALAISAKNIDVSNVSSLTSTDGSVALTAEQNISTSQTTINATGDVSYQAVQNVNTSQTTINTTSGNITVKGQEVTINSTTGDAQNVDICATTGNTTLKGGTSFTANENVTVRAGADKTIILDNASLVAKDNASVVATNIESANVSAVIANTSVVRAENNATLGALNITSLAADTEVYAGNKLVLKDGSTVIGNNLTIKGVNGVEISNGTYTRSVDQDTLIQSVNGDVIIENSSGYAVTLNITGNNTVSMKNAEWHGNDTNYAYVTSTNGSVTLDNTSLTLYLPVNVTAKTEVNISNGTNVTAQGVNVVGTDVTVDGSTINSKDKPTNVSGTNVTVNNTSVTSTDIINVSAKENVSVTGTTLDGNEVKVDGGNNTEVTNSTVGGDDTTNVTISGNNTEVDNSKVTGTNTSVTGKENVNVTNGSALTGTNVTVSSENNTNVHGSKVGGDDASNVNITGNNTEVNSSTVTGTNTSVTGKENVNVTNGSTVTGSNVTVSSENNTNVHGSKVGGDDASNVNITGNNTEVNSSTVTGTNTSVTGKENVNVTNGSTVTGTNVTVSSNNNTNVDGSTVGGDNTEKVTVTGNNTNVENSTVKSNDNTNISGNTTVVNYSTVNGSNIDVSGNNSVNITNSTTNSSVGTNVTSSNGTVNLTNVSGYAPSLNVTGNTGVTMTGTDYHGDNSSWANVTTTGNDAPITLENTSLTKYKPINVNGTGNVTLTNTTLSGEGVKVNGTNVTVDKSTVDGNDGDTEITSTNNTNVTNGSKVTGNNTTVSGNNTNVDNSTVTGNETTNVTGKENVNVTNGSTVDGKQITVTSSNNTNVDGSTVGGDDTDKVTITGNNTDVENSTVKSNGNTNISGNTTVVNYSTVNGSNIDVSSNNSVNITNSTTNSSVGTNVTSSNGTVNLTNVSGYAPSLNVTGNTGVTITGTDYHGDNSSWANVTTTGSDAPITLENTSLTKYKPINVNGTGNVTLTNGTTLSGEGVKVNGTNVTVDNSTVDGNDGNTEITSTNNTNVTNGSEVTGNNTTVSGNNTNVDGAKVSSNQTTNISGNNTNVNNSTVNGSNVELSGNDKVNVTNSTTNSSVGTNVTSSNGTVNLTNVSGYAPSLNVTGNTGVTITNTTYNGDDSGWANVTTTGDDSPITLDNTSLTKYKPINVNGTGNVTLTNGTTLSGEGVKVNGTNVTVDNSTVDGNDGDTEITSSNNTNVTNGSEVTGNNTTVSGNNTNVDGAKVSSNQTTNISGNNTNVNNSTVNGSNVELSGNDKVNVTNSTTNSSVGTNVTSSNGTVNLTNVGGFAPSLNVTGNTGVTITNTTYTGDDSGWANVTSTGEGSPITLDNTTLTKYKPIRVTGTGNTTLTNGTNLTSNQTTVTGDNITVNSSVVTSTDSPLNLTAKHNVVTDNGTELTGTEIVITGGDNVNMSFTKTTTTGGDEATTNITANNGTVNLTNVTGFSPYLNIDGNKGVNTTNTHYHGNDGGWANVTTRDPDAPINLNNTNLSQYKPINVKTDDNITLSNGTNLTSNSTHVDGRNITVDNSTIVSTDDNTTLTGDYVTTANGSVIKGHNISITANKVVNMSNTTTETIGGQDAETNITSPTGKVELTNVSGYSPWLNISARDGVNLTNTKYHGNDRGWSNVTTSGSDAPINLDNTNLTLYKPINVNGTGTVTLSNGTNLTSNETVVTGSNVNIDNSTVVSTDKPTNITATHNVTTNNGSHISGTKVHITGGDNVDMKKTTTHSDGSTNITAGNGTVNLTEVDGYAPSLNITGNTGVTTTNTTYTGDDSDWANVTTTITFEGEYPFTKYLCSTDPFGNVEFDPRYENWVHGYTRESEMKEYTAKDHPLTPGSDIVVDQEQGEIVTAGNGRINIGSNIATCSLSYVDILTTYKVSDADRANMTWEQIADKYKFTAKDREAFRQACEILPDYLKNLVSKKSK</sequence>
<dbReference type="InterPro" id="IPR012334">
    <property type="entry name" value="Pectin_lyas_fold"/>
</dbReference>
<evidence type="ECO:0000313" key="4">
    <source>
        <dbReference type="Proteomes" id="UP000265916"/>
    </source>
</evidence>
<proteinExistence type="predicted"/>
<evidence type="ECO:0000313" key="3">
    <source>
        <dbReference type="EMBL" id="RIY40819.1"/>
    </source>
</evidence>
<name>A0A3A1YU80_9GAMM</name>
<dbReference type="InterPro" id="IPR012332">
    <property type="entry name" value="Autotransporter_pectin_lyase_C"/>
</dbReference>
<dbReference type="SMART" id="SM00710">
    <property type="entry name" value="PbH1"/>
    <property type="match status" value="18"/>
</dbReference>
<dbReference type="PANTHER" id="PTHR12338:SF5">
    <property type="entry name" value="ANTIGEN 43-RELATED"/>
    <property type="match status" value="1"/>
</dbReference>